<evidence type="ECO:0000313" key="6">
    <source>
        <dbReference type="EMBL" id="GAI49545.1"/>
    </source>
</evidence>
<dbReference type="PANTHER" id="PTHR11070:SF2">
    <property type="entry name" value="ATP-DEPENDENT DNA HELICASE SRS2"/>
    <property type="match status" value="1"/>
</dbReference>
<dbReference type="InterPro" id="IPR000212">
    <property type="entry name" value="DNA_helicase_UvrD/REP"/>
</dbReference>
<dbReference type="GO" id="GO:0043138">
    <property type="term" value="F:3'-5' DNA helicase activity"/>
    <property type="evidence" value="ECO:0007669"/>
    <property type="project" value="TreeGrafter"/>
</dbReference>
<keyword evidence="1" id="KW-0547">Nucleotide-binding</keyword>
<evidence type="ECO:0000256" key="3">
    <source>
        <dbReference type="ARBA" id="ARBA00022806"/>
    </source>
</evidence>
<gene>
    <name evidence="6" type="ORF">S06H3_62589</name>
</gene>
<evidence type="ECO:0000256" key="4">
    <source>
        <dbReference type="ARBA" id="ARBA00022840"/>
    </source>
</evidence>
<evidence type="ECO:0000259" key="5">
    <source>
        <dbReference type="PROSITE" id="PS51217"/>
    </source>
</evidence>
<dbReference type="Pfam" id="PF13361">
    <property type="entry name" value="UvrD_C"/>
    <property type="match status" value="1"/>
</dbReference>
<accession>X1QEV8</accession>
<dbReference type="GO" id="GO:0005524">
    <property type="term" value="F:ATP binding"/>
    <property type="evidence" value="ECO:0007669"/>
    <property type="project" value="UniProtKB-KW"/>
</dbReference>
<dbReference type="InterPro" id="IPR014017">
    <property type="entry name" value="DNA_helicase_UvrD-like_C"/>
</dbReference>
<protein>
    <recommendedName>
        <fullName evidence="5">UvrD-like helicase C-terminal domain-containing protein</fullName>
    </recommendedName>
</protein>
<dbReference type="PROSITE" id="PS51217">
    <property type="entry name" value="UVRD_HELICASE_CTER"/>
    <property type="match status" value="1"/>
</dbReference>
<dbReference type="AlphaFoldDB" id="X1QEV8"/>
<evidence type="ECO:0000256" key="1">
    <source>
        <dbReference type="ARBA" id="ARBA00022741"/>
    </source>
</evidence>
<keyword evidence="2" id="KW-0378">Hydrolase</keyword>
<dbReference type="GO" id="GO:0016787">
    <property type="term" value="F:hydrolase activity"/>
    <property type="evidence" value="ECO:0007669"/>
    <property type="project" value="UniProtKB-KW"/>
</dbReference>
<proteinExistence type="predicted"/>
<organism evidence="6">
    <name type="scientific">marine sediment metagenome</name>
    <dbReference type="NCBI Taxonomy" id="412755"/>
    <lineage>
        <taxon>unclassified sequences</taxon>
        <taxon>metagenomes</taxon>
        <taxon>ecological metagenomes</taxon>
    </lineage>
</organism>
<name>X1QEV8_9ZZZZ</name>
<keyword evidence="3" id="KW-0347">Helicase</keyword>
<comment type="caution">
    <text evidence="6">The sequence shown here is derived from an EMBL/GenBank/DDBJ whole genome shotgun (WGS) entry which is preliminary data.</text>
</comment>
<dbReference type="PANTHER" id="PTHR11070">
    <property type="entry name" value="UVRD / RECB / PCRA DNA HELICASE FAMILY MEMBER"/>
    <property type="match status" value="1"/>
</dbReference>
<sequence>MPYKLVGGTRFYRRQEIKDIIAYLRVIHNPHDNVSLTRIINVPGRGIGQGTLNKLRAWARPHDTSLYGSLKQVVEEKTLSSRITQALARFIALIDELIIKSH</sequence>
<dbReference type="Gene3D" id="1.10.486.10">
    <property type="entry name" value="PCRA, domain 4"/>
    <property type="match status" value="1"/>
</dbReference>
<reference evidence="6" key="1">
    <citation type="journal article" date="2014" name="Front. Microbiol.">
        <title>High frequency of phylogenetically diverse reductive dehalogenase-homologous genes in deep subseafloor sedimentary metagenomes.</title>
        <authorList>
            <person name="Kawai M."/>
            <person name="Futagami T."/>
            <person name="Toyoda A."/>
            <person name="Takaki Y."/>
            <person name="Nishi S."/>
            <person name="Hori S."/>
            <person name="Arai W."/>
            <person name="Tsubouchi T."/>
            <person name="Morono Y."/>
            <person name="Uchiyama I."/>
            <person name="Ito T."/>
            <person name="Fujiyama A."/>
            <person name="Inagaki F."/>
            <person name="Takami H."/>
        </authorList>
    </citation>
    <scope>NUCLEOTIDE SEQUENCE</scope>
    <source>
        <strain evidence="6">Expedition CK06-06</strain>
    </source>
</reference>
<feature type="non-terminal residue" evidence="6">
    <location>
        <position position="102"/>
    </location>
</feature>
<evidence type="ECO:0000256" key="2">
    <source>
        <dbReference type="ARBA" id="ARBA00022801"/>
    </source>
</evidence>
<dbReference type="GO" id="GO:0005829">
    <property type="term" value="C:cytosol"/>
    <property type="evidence" value="ECO:0007669"/>
    <property type="project" value="TreeGrafter"/>
</dbReference>
<feature type="domain" description="UvrD-like helicase C-terminal" evidence="5">
    <location>
        <begin position="1"/>
        <end position="102"/>
    </location>
</feature>
<dbReference type="GO" id="GO:0000725">
    <property type="term" value="P:recombinational repair"/>
    <property type="evidence" value="ECO:0007669"/>
    <property type="project" value="TreeGrafter"/>
</dbReference>
<dbReference type="SUPFAM" id="SSF52540">
    <property type="entry name" value="P-loop containing nucleoside triphosphate hydrolases"/>
    <property type="match status" value="1"/>
</dbReference>
<dbReference type="InterPro" id="IPR027417">
    <property type="entry name" value="P-loop_NTPase"/>
</dbReference>
<dbReference type="EMBL" id="BARV01041308">
    <property type="protein sequence ID" value="GAI49545.1"/>
    <property type="molecule type" value="Genomic_DNA"/>
</dbReference>
<dbReference type="GO" id="GO:0003677">
    <property type="term" value="F:DNA binding"/>
    <property type="evidence" value="ECO:0007669"/>
    <property type="project" value="InterPro"/>
</dbReference>
<keyword evidence="4" id="KW-0067">ATP-binding</keyword>